<proteinExistence type="predicted"/>
<dbReference type="InterPro" id="IPR000048">
    <property type="entry name" value="IQ_motif_EF-hand-BS"/>
</dbReference>
<evidence type="ECO:0000313" key="2">
    <source>
        <dbReference type="EMBL" id="ESO89514.1"/>
    </source>
</evidence>
<feature type="region of interest" description="Disordered" evidence="1">
    <location>
        <begin position="893"/>
        <end position="919"/>
    </location>
</feature>
<feature type="region of interest" description="Disordered" evidence="1">
    <location>
        <begin position="809"/>
        <end position="835"/>
    </location>
</feature>
<gene>
    <name evidence="2" type="ORF">LOTGIDRAFT_234326</name>
</gene>
<sequence length="1431" mass="162381">MPTAILQQTTGTSSRGLQQPRPGSNEIKSMRKSKLMKNPAFKSMYHDIEKHQQDVKLAHLTGKPKDLIESTEKDAKFYNILSKMLCEVIQQRSDSEQKGVLQKVYLWYKSNRHVLYTGPRFGKEYKKKEAEAALKQSRSPRRQQSDNRRKSYDIVSQHSNTVSHSTSISQRFRSPPHYDEEEQYAESCDDFSVNSVNSAIDLDLTTEVDYDEVLNRESECGESVEEQEVMMIDITQEQPVRPRRTGTAYSSPLYFKGRKIQQPVSRGPQKMVHSIASLVNPHLNTPRMGDNSSVADGSVSTVVFRPTTAPNSRADMLQSWQMFNKERTYGQDIIGKMNFVGRSGTGLDVRYNAHELGEMPERKTKQVLKEAFKEGRKQTEKTKGGKENVLTSQTLEEFYETADKFYPVKVPKLHIDIPRSGQSRLRTPVTPLGRNFIQSENRSPSPVHTKPDLKLDTVVNMIDNVTDEMEFYKEKLIQPPALGFRRPAVSDVPVTPTPVMTPANFRTSSVSERFNTPIQPPSSLIAENTFASNISTSTPVPQTPLPGIDWRGRITPEPNRYRSKQKFGNHTYVKKSERPSLRSAGGVTAGHRPKTAPGPMKSKWKTEQETDPNERVSAQASSHMTTSVNQSDLDNMMVIQHLIGDSASQGGSLYEFDMEFWRRMRRMNQSAGSHSTNQQLEYLSLLAAQQQGEATNRSVSAPVGHHQVSKDIFKMENLPEKMCCSPAGISSIGEYNTGEINEVEEELKALHDDQSQTGEQKEEAEVVYNMAISAIPSEGQGPLPANRRDHPLQTLTISDAWQYSMQGGTKQTPISRAHSAHSANKSVKGGNSEKILKQRASNSKQALRTETYSLEYLPDGVLPKVERSAGRMPGNVDPVIQLMQMAQRQKASLHRTQPVRTPPSIPSPYGTFGARSPRSGHKQYQKELEEHARKTHSPRRFMQHVHDLRQGLQTAPAGTMTIEEEGLMGTLQVQPMTAAGDYLYSILKPQSAVPYSHFPTPQRPVSGFDRQVTFGSELTDGMDEIRVTPDHSLRQKLQGDPVEKVKVQSSRSVESPPKSIANIGRPIAQVAQIPDPDDVMKATMLQKQMSAAVDIQRIFRGYVARENYKLLLKDYREGVEDSRKAALQIQRHYRGHLSRKAAIYNRHPNTETLEWARQYRQILIDNEHKRQQKREELAEKNVKNYVSAVNKLEVVGPHVDIYQVYHPMHLGTSRAELNQAAVVIQKLVRGWVVRRKLEKLKRKAVCYGSVFPTMVKEYKNMLIRVQKFHGIEKFKTPFCIAEMNVYLDNRRRYEGVFERRSFGGEIEAGDVEQYFKECDLFPSQVEIEEAREMVCRKPGEVLNSEKGISKKEILDMLYYIYVPKATGLALNRKSTWMNPIIDGVEAKKLIGSHLVEDAPLQKCADLVIEARREERQREMERKKMKENETNE</sequence>
<organism evidence="2 3">
    <name type="scientific">Lottia gigantea</name>
    <name type="common">Giant owl limpet</name>
    <dbReference type="NCBI Taxonomy" id="225164"/>
    <lineage>
        <taxon>Eukaryota</taxon>
        <taxon>Metazoa</taxon>
        <taxon>Spiralia</taxon>
        <taxon>Lophotrochozoa</taxon>
        <taxon>Mollusca</taxon>
        <taxon>Gastropoda</taxon>
        <taxon>Patellogastropoda</taxon>
        <taxon>Lottioidea</taxon>
        <taxon>Lottiidae</taxon>
        <taxon>Lottia</taxon>
    </lineage>
</organism>
<protein>
    <submittedName>
        <fullName evidence="2">Uncharacterized protein</fullName>
    </submittedName>
</protein>
<feature type="compositionally biased region" description="Polar residues" evidence="1">
    <location>
        <begin position="616"/>
        <end position="628"/>
    </location>
</feature>
<feature type="compositionally biased region" description="Basic and acidic residues" evidence="1">
    <location>
        <begin position="604"/>
        <end position="614"/>
    </location>
</feature>
<dbReference type="KEGG" id="lgi:LOTGIDRAFT_234326"/>
<dbReference type="PANTHER" id="PTHR35978:SF1">
    <property type="entry name" value="IQ DOMAIN-CONTAINING PROTEIN M"/>
    <property type="match status" value="1"/>
</dbReference>
<dbReference type="EMBL" id="KB202591">
    <property type="protein sequence ID" value="ESO89514.1"/>
    <property type="molecule type" value="Genomic_DNA"/>
</dbReference>
<dbReference type="GeneID" id="20249503"/>
<feature type="compositionally biased region" description="Polar residues" evidence="1">
    <location>
        <begin position="154"/>
        <end position="172"/>
    </location>
</feature>
<reference evidence="2 3" key="1">
    <citation type="journal article" date="2013" name="Nature">
        <title>Insights into bilaterian evolution from three spiralian genomes.</title>
        <authorList>
            <person name="Simakov O."/>
            <person name="Marletaz F."/>
            <person name="Cho S.J."/>
            <person name="Edsinger-Gonzales E."/>
            <person name="Havlak P."/>
            <person name="Hellsten U."/>
            <person name="Kuo D.H."/>
            <person name="Larsson T."/>
            <person name="Lv J."/>
            <person name="Arendt D."/>
            <person name="Savage R."/>
            <person name="Osoegawa K."/>
            <person name="de Jong P."/>
            <person name="Grimwood J."/>
            <person name="Chapman J.A."/>
            <person name="Shapiro H."/>
            <person name="Aerts A."/>
            <person name="Otillar R.P."/>
            <person name="Terry A.Y."/>
            <person name="Boore J.L."/>
            <person name="Grigoriev I.V."/>
            <person name="Lindberg D.R."/>
            <person name="Seaver E.C."/>
            <person name="Weisblat D.A."/>
            <person name="Putnam N.H."/>
            <person name="Rokhsar D.S."/>
        </authorList>
    </citation>
    <scope>NUCLEOTIDE SEQUENCE [LARGE SCALE GENOMIC DNA]</scope>
</reference>
<feature type="region of interest" description="Disordered" evidence="1">
    <location>
        <begin position="1"/>
        <end position="26"/>
    </location>
</feature>
<dbReference type="PANTHER" id="PTHR35978">
    <property type="entry name" value="IQ DOMAIN-CONTAINING PROTEIN M"/>
    <property type="match status" value="1"/>
</dbReference>
<dbReference type="SMART" id="SM00015">
    <property type="entry name" value="IQ"/>
    <property type="match status" value="3"/>
</dbReference>
<dbReference type="HOGENOM" id="CLU_252456_0_0_1"/>
<dbReference type="Pfam" id="PF00612">
    <property type="entry name" value="IQ"/>
    <property type="match status" value="3"/>
</dbReference>
<feature type="region of interest" description="Disordered" evidence="1">
    <location>
        <begin position="130"/>
        <end position="181"/>
    </location>
</feature>
<feature type="compositionally biased region" description="Polar residues" evidence="1">
    <location>
        <begin position="1"/>
        <end position="17"/>
    </location>
</feature>
<dbReference type="Proteomes" id="UP000030746">
    <property type="component" value="Unassembled WGS sequence"/>
</dbReference>
<dbReference type="Gene3D" id="1.20.5.190">
    <property type="match status" value="2"/>
</dbReference>
<feature type="compositionally biased region" description="Basic and acidic residues" evidence="1">
    <location>
        <begin position="143"/>
        <end position="152"/>
    </location>
</feature>
<evidence type="ECO:0000313" key="3">
    <source>
        <dbReference type="Proteomes" id="UP000030746"/>
    </source>
</evidence>
<keyword evidence="3" id="KW-1185">Reference proteome</keyword>
<dbReference type="CDD" id="cd23767">
    <property type="entry name" value="IQCD"/>
    <property type="match status" value="1"/>
</dbReference>
<dbReference type="PROSITE" id="PS50096">
    <property type="entry name" value="IQ"/>
    <property type="match status" value="3"/>
</dbReference>
<dbReference type="CTD" id="20249503"/>
<dbReference type="SUPFAM" id="SSF52540">
    <property type="entry name" value="P-loop containing nucleoside triphosphate hydrolases"/>
    <property type="match status" value="1"/>
</dbReference>
<dbReference type="InterPro" id="IPR027417">
    <property type="entry name" value="P-loop_NTPase"/>
</dbReference>
<feature type="region of interest" description="Disordered" evidence="1">
    <location>
        <begin position="535"/>
        <end position="628"/>
    </location>
</feature>
<name>V4BLH5_LOTGI</name>
<dbReference type="RefSeq" id="XP_009059872.1">
    <property type="nucleotide sequence ID" value="XM_009061624.1"/>
</dbReference>
<accession>V4BLH5</accession>
<evidence type="ECO:0000256" key="1">
    <source>
        <dbReference type="SAM" id="MobiDB-lite"/>
    </source>
</evidence>
<dbReference type="OMA" id="WYMANKH"/>
<dbReference type="OrthoDB" id="6288272at2759"/>